<organism evidence="1 2">
    <name type="scientific">Heliobacterium mobile</name>
    <name type="common">Heliobacillus mobilis</name>
    <dbReference type="NCBI Taxonomy" id="28064"/>
    <lineage>
        <taxon>Bacteria</taxon>
        <taxon>Bacillati</taxon>
        <taxon>Bacillota</taxon>
        <taxon>Clostridia</taxon>
        <taxon>Eubacteriales</taxon>
        <taxon>Heliobacteriaceae</taxon>
        <taxon>Heliobacterium</taxon>
    </lineage>
</organism>
<dbReference type="AlphaFoldDB" id="A0A6I3SPA6"/>
<gene>
    <name evidence="1" type="ORF">GJ688_16340</name>
</gene>
<dbReference type="Proteomes" id="UP000430670">
    <property type="component" value="Unassembled WGS sequence"/>
</dbReference>
<evidence type="ECO:0000313" key="1">
    <source>
        <dbReference type="EMBL" id="MTV50515.1"/>
    </source>
</evidence>
<evidence type="ECO:0000313" key="2">
    <source>
        <dbReference type="Proteomes" id="UP000430670"/>
    </source>
</evidence>
<keyword evidence="2" id="KW-1185">Reference proteome</keyword>
<reference evidence="1 2" key="1">
    <citation type="submission" date="2019-11" db="EMBL/GenBank/DDBJ databases">
        <title>Whole-genome sequence of a the green, strictly anaerobic photosynthetic bacterium Heliobacillus mobilis DSM 6151.</title>
        <authorList>
            <person name="Kyndt J.A."/>
            <person name="Meyer T.E."/>
        </authorList>
    </citation>
    <scope>NUCLEOTIDE SEQUENCE [LARGE SCALE GENOMIC DNA]</scope>
    <source>
        <strain evidence="1 2">DSM 6151</strain>
    </source>
</reference>
<name>A0A6I3SPA6_HELMO</name>
<evidence type="ECO:0008006" key="3">
    <source>
        <dbReference type="Google" id="ProtNLM"/>
    </source>
</evidence>
<comment type="caution">
    <text evidence="1">The sequence shown here is derived from an EMBL/GenBank/DDBJ whole genome shotgun (WGS) entry which is preliminary data.</text>
</comment>
<dbReference type="EMBL" id="WNKU01000027">
    <property type="protein sequence ID" value="MTV50515.1"/>
    <property type="molecule type" value="Genomic_DNA"/>
</dbReference>
<accession>A0A6I3SPA6</accession>
<proteinExistence type="predicted"/>
<sequence>MGHTILRIIFHILLTKKPYIELGADYLERFCQEKEKRREAHMIRLLEVKGFKVTPASAK</sequence>
<protein>
    <recommendedName>
        <fullName evidence="3">Transposase</fullName>
    </recommendedName>
</protein>